<dbReference type="InterPro" id="IPR013225">
    <property type="entry name" value="PaaX_C"/>
</dbReference>
<dbReference type="EMBL" id="BSTJ01000019">
    <property type="protein sequence ID" value="GLY81385.1"/>
    <property type="molecule type" value="Genomic_DNA"/>
</dbReference>
<evidence type="ECO:0000259" key="3">
    <source>
        <dbReference type="Pfam" id="PF20803"/>
    </source>
</evidence>
<dbReference type="PIRSF" id="PIRSF020623">
    <property type="entry name" value="PaaX"/>
    <property type="match status" value="1"/>
</dbReference>
<organism evidence="4 5">
    <name type="scientific">Actinoallomurus iriomotensis</name>
    <dbReference type="NCBI Taxonomy" id="478107"/>
    <lineage>
        <taxon>Bacteria</taxon>
        <taxon>Bacillati</taxon>
        <taxon>Actinomycetota</taxon>
        <taxon>Actinomycetes</taxon>
        <taxon>Streptosporangiales</taxon>
        <taxon>Thermomonosporaceae</taxon>
        <taxon>Actinoallomurus</taxon>
    </lineage>
</organism>
<dbReference type="Proteomes" id="UP001165135">
    <property type="component" value="Unassembled WGS sequence"/>
</dbReference>
<dbReference type="InterPro" id="IPR036388">
    <property type="entry name" value="WH-like_DNA-bd_sf"/>
</dbReference>
<proteinExistence type="predicted"/>
<dbReference type="InterPro" id="IPR011965">
    <property type="entry name" value="PaaX_trns_reg"/>
</dbReference>
<dbReference type="InterPro" id="IPR012906">
    <property type="entry name" value="PaaX-like_N"/>
</dbReference>
<gene>
    <name evidence="4" type="primary">paaX</name>
    <name evidence="4" type="ORF">Airi01_096520</name>
</gene>
<reference evidence="4" key="1">
    <citation type="submission" date="2023-03" db="EMBL/GenBank/DDBJ databases">
        <title>Actinoallomurus iriomotensis NBRC 103681.</title>
        <authorList>
            <person name="Ichikawa N."/>
            <person name="Sato H."/>
            <person name="Tonouchi N."/>
        </authorList>
    </citation>
    <scope>NUCLEOTIDE SEQUENCE</scope>
    <source>
        <strain evidence="4">NBRC 103681</strain>
    </source>
</reference>
<dbReference type="Gene3D" id="1.20.58.1460">
    <property type="match status" value="1"/>
</dbReference>
<accession>A0A9W6RWV8</accession>
<dbReference type="Pfam" id="PF08223">
    <property type="entry name" value="PaaX_C"/>
    <property type="match status" value="1"/>
</dbReference>
<evidence type="ECO:0000313" key="5">
    <source>
        <dbReference type="Proteomes" id="UP001165135"/>
    </source>
</evidence>
<evidence type="ECO:0000313" key="4">
    <source>
        <dbReference type="EMBL" id="GLY81385.1"/>
    </source>
</evidence>
<evidence type="ECO:0000259" key="2">
    <source>
        <dbReference type="Pfam" id="PF08223"/>
    </source>
</evidence>
<dbReference type="PANTHER" id="PTHR30319">
    <property type="entry name" value="PHENYLACETIC ACID REGULATOR-RELATED TRANSCRIPTIONAL REPRESSOR"/>
    <property type="match status" value="1"/>
</dbReference>
<protein>
    <submittedName>
        <fullName evidence="4">PaaX family transcriptional regulator</fullName>
    </submittedName>
</protein>
<dbReference type="Pfam" id="PF07848">
    <property type="entry name" value="PaaX"/>
    <property type="match status" value="1"/>
</dbReference>
<name>A0A9W6RWV8_9ACTN</name>
<dbReference type="Gene3D" id="1.10.10.10">
    <property type="entry name" value="Winged helix-like DNA-binding domain superfamily/Winged helix DNA-binding domain"/>
    <property type="match status" value="1"/>
</dbReference>
<dbReference type="Pfam" id="PF20803">
    <property type="entry name" value="PaaX_M"/>
    <property type="match status" value="1"/>
</dbReference>
<feature type="domain" description="Transcriptional repressor PaaX-like central Cas2-like" evidence="3">
    <location>
        <begin position="101"/>
        <end position="181"/>
    </location>
</feature>
<sequence>MSGATEETEPRSTQPRAFIVTIYGLYARDVGGWISVSALIQLMGRLQVDAPSVRSAISRLKRRGLLEARKVDGSAGYSLSRQARGILDEGDRRIFGRRRAELADGWLLAVFSVPESQRQQRHVLRSRLSWLGFGTTASGVWIAPRYLYEETREVLERHELSEYVDLFDAGYLAFGDVAELVGRWWDLEGLRRLYAEFLGSFDTVLERWLRDDAGGDAEAFEDYVRALTAWRRLPFLDPGLPPELLPRDWPGVRAAALFDELKDRLTEPAHRFASSVIEENSGRAATAGRR</sequence>
<dbReference type="PANTHER" id="PTHR30319:SF1">
    <property type="entry name" value="TRANSCRIPTIONAL REPRESSOR PAAX"/>
    <property type="match status" value="1"/>
</dbReference>
<dbReference type="GO" id="GO:0006351">
    <property type="term" value="P:DNA-templated transcription"/>
    <property type="evidence" value="ECO:0007669"/>
    <property type="project" value="InterPro"/>
</dbReference>
<feature type="domain" description="Transcriptional repressor PaaX-like N-terminal" evidence="1">
    <location>
        <begin position="15"/>
        <end position="82"/>
    </location>
</feature>
<evidence type="ECO:0000259" key="1">
    <source>
        <dbReference type="Pfam" id="PF07848"/>
    </source>
</evidence>
<dbReference type="Gene3D" id="3.30.70.2650">
    <property type="match status" value="1"/>
</dbReference>
<dbReference type="AlphaFoldDB" id="A0A9W6RWV8"/>
<comment type="caution">
    <text evidence="4">The sequence shown here is derived from an EMBL/GenBank/DDBJ whole genome shotgun (WGS) entry which is preliminary data.</text>
</comment>
<dbReference type="InterPro" id="IPR048846">
    <property type="entry name" value="PaaX-like_central"/>
</dbReference>
<feature type="domain" description="Transcriptional repressor PaaX-like C-terminal" evidence="2">
    <location>
        <begin position="185"/>
        <end position="274"/>
    </location>
</feature>